<feature type="region of interest" description="Disordered" evidence="1">
    <location>
        <begin position="319"/>
        <end position="351"/>
    </location>
</feature>
<dbReference type="VEuPathDB" id="FungiDB:H257_14694"/>
<name>W4FQB6_APHAT</name>
<dbReference type="RefSeq" id="XP_009840888.1">
    <property type="nucleotide sequence ID" value="XM_009842586.1"/>
</dbReference>
<feature type="region of interest" description="Disordered" evidence="1">
    <location>
        <begin position="74"/>
        <end position="94"/>
    </location>
</feature>
<dbReference type="InterPro" id="IPR010736">
    <property type="entry name" value="SHIPPO-rpt"/>
</dbReference>
<dbReference type="PANTHER" id="PTHR21580">
    <property type="entry name" value="SHIPPO-1-RELATED"/>
    <property type="match status" value="1"/>
</dbReference>
<dbReference type="OrthoDB" id="406368at2759"/>
<sequence length="591" mass="62906">MAWCSRTSRSQNPPGVGHATTAAIGPGSYNTAIGGGSSSKPPKPSFAAFGSSGLKDAYPELPLHTPGPGAYATTSPAAYSVPRGEPVSSMFKSSTERTKFKSASAAPGPGAYAAAHPSAFKKSKAASAAKAAASSMRRSQSDHTTTNKHNGGGIKWVRVPTAPSIPNVAQSFGYEEGPKGQMILQHPTRTGHSGCANDVSGPGEYDPLTAIHRLACTRATSFAKSKTSRDQKPKAASAPGPGFYHPEDHDHHAAVQSAVFKSTLTRERATNPMTRRTASSAVPGPGSYNAAATPLGQNAKKPEHLQFFGSTTSRFDAVKKWGSSSPCPSSTSTPFKSQSHHRNQHNIGFTSTNKRFVDTSLAREMCDVGPGTYHASGLVEELQHRVSGRTGVFGSTTKRFESPMPASVLQSVLESSPPRPSNQQDDKGGVPVKSSAFASATSRFQNPATKDAVPCPGDYEVAMTWDKPGGKAVFASHLDRGSALDKKSAAMPGPGSYAAPDSMLKSAKPTTQRKDVFVSTVFIDEHARVMMMTTSSTVVDRRRSRASRASWRRWPTWGRARTTQTRSRPTGTDPRTTSRLPRKWRNAYSKK</sequence>
<feature type="region of interest" description="Disordered" evidence="1">
    <location>
        <begin position="221"/>
        <end position="249"/>
    </location>
</feature>
<feature type="region of interest" description="Disordered" evidence="1">
    <location>
        <begin position="395"/>
        <end position="435"/>
    </location>
</feature>
<gene>
    <name evidence="2" type="ORF">H257_14694</name>
</gene>
<dbReference type="EMBL" id="KI913173">
    <property type="protein sequence ID" value="ETV69672.1"/>
    <property type="molecule type" value="Genomic_DNA"/>
</dbReference>
<feature type="compositionally biased region" description="Polar residues" evidence="1">
    <location>
        <begin position="271"/>
        <end position="280"/>
    </location>
</feature>
<dbReference type="InterPro" id="IPR051291">
    <property type="entry name" value="CIMAP"/>
</dbReference>
<dbReference type="AlphaFoldDB" id="W4FQB6"/>
<dbReference type="PANTHER" id="PTHR21580:SF28">
    <property type="entry name" value="BOREALIN N-TERMINAL DOMAIN-CONTAINING PROTEIN-RELATED"/>
    <property type="match status" value="1"/>
</dbReference>
<feature type="compositionally biased region" description="Basic residues" evidence="1">
    <location>
        <begin position="580"/>
        <end position="591"/>
    </location>
</feature>
<proteinExistence type="predicted"/>
<evidence type="ECO:0008006" key="3">
    <source>
        <dbReference type="Google" id="ProtNLM"/>
    </source>
</evidence>
<feature type="region of interest" description="Disordered" evidence="1">
    <location>
        <begin position="1"/>
        <end position="51"/>
    </location>
</feature>
<evidence type="ECO:0000256" key="1">
    <source>
        <dbReference type="SAM" id="MobiDB-lite"/>
    </source>
</evidence>
<feature type="compositionally biased region" description="Polar residues" evidence="1">
    <location>
        <begin position="561"/>
        <end position="579"/>
    </location>
</feature>
<dbReference type="STRING" id="112090.W4FQB6"/>
<reference evidence="2" key="1">
    <citation type="submission" date="2013-12" db="EMBL/GenBank/DDBJ databases">
        <title>The Genome Sequence of Aphanomyces astaci APO3.</title>
        <authorList>
            <consortium name="The Broad Institute Genomics Platform"/>
            <person name="Russ C."/>
            <person name="Tyler B."/>
            <person name="van West P."/>
            <person name="Dieguez-Uribeondo J."/>
            <person name="Young S.K."/>
            <person name="Zeng Q."/>
            <person name="Gargeya S."/>
            <person name="Fitzgerald M."/>
            <person name="Abouelleil A."/>
            <person name="Alvarado L."/>
            <person name="Chapman S.B."/>
            <person name="Gainer-Dewar J."/>
            <person name="Goldberg J."/>
            <person name="Griggs A."/>
            <person name="Gujja S."/>
            <person name="Hansen M."/>
            <person name="Howarth C."/>
            <person name="Imamovic A."/>
            <person name="Ireland A."/>
            <person name="Larimer J."/>
            <person name="McCowan C."/>
            <person name="Murphy C."/>
            <person name="Pearson M."/>
            <person name="Poon T.W."/>
            <person name="Priest M."/>
            <person name="Roberts A."/>
            <person name="Saif S."/>
            <person name="Shea T."/>
            <person name="Sykes S."/>
            <person name="Wortman J."/>
            <person name="Nusbaum C."/>
            <person name="Birren B."/>
        </authorList>
    </citation>
    <scope>NUCLEOTIDE SEQUENCE [LARGE SCALE GENOMIC DNA]</scope>
    <source>
        <strain evidence="2">APO3</strain>
    </source>
</reference>
<feature type="region of interest" description="Disordered" evidence="1">
    <location>
        <begin position="485"/>
        <end position="507"/>
    </location>
</feature>
<accession>W4FQB6</accession>
<feature type="region of interest" description="Disordered" evidence="1">
    <location>
        <begin position="548"/>
        <end position="591"/>
    </location>
</feature>
<feature type="region of interest" description="Disordered" evidence="1">
    <location>
        <begin position="130"/>
        <end position="159"/>
    </location>
</feature>
<dbReference type="Pfam" id="PF07004">
    <property type="entry name" value="SHIPPO-rpt"/>
    <property type="match status" value="4"/>
</dbReference>
<feature type="compositionally biased region" description="Polar residues" evidence="1">
    <location>
        <begin position="1"/>
        <end position="13"/>
    </location>
</feature>
<dbReference type="GeneID" id="20816690"/>
<feature type="compositionally biased region" description="Polar residues" evidence="1">
    <location>
        <begin position="136"/>
        <end position="149"/>
    </location>
</feature>
<feature type="compositionally biased region" description="Low complexity" evidence="1">
    <location>
        <begin position="323"/>
        <end position="334"/>
    </location>
</feature>
<evidence type="ECO:0000313" key="2">
    <source>
        <dbReference type="EMBL" id="ETV69672.1"/>
    </source>
</evidence>
<organism evidence="2">
    <name type="scientific">Aphanomyces astaci</name>
    <name type="common">Crayfish plague agent</name>
    <dbReference type="NCBI Taxonomy" id="112090"/>
    <lineage>
        <taxon>Eukaryota</taxon>
        <taxon>Sar</taxon>
        <taxon>Stramenopiles</taxon>
        <taxon>Oomycota</taxon>
        <taxon>Saprolegniomycetes</taxon>
        <taxon>Saprolegniales</taxon>
        <taxon>Verrucalvaceae</taxon>
        <taxon>Aphanomyces</taxon>
    </lineage>
</organism>
<protein>
    <recommendedName>
        <fullName evidence="3">Sperm-tail PG-rich repeat-containing protein 2</fullName>
    </recommendedName>
</protein>
<feature type="region of interest" description="Disordered" evidence="1">
    <location>
        <begin position="265"/>
        <end position="301"/>
    </location>
</feature>